<feature type="domain" description="Aminotransferase-like plant mobile" evidence="1">
    <location>
        <begin position="82"/>
        <end position="182"/>
    </location>
</feature>
<dbReference type="InterPro" id="IPR044824">
    <property type="entry name" value="MAIN-like"/>
</dbReference>
<keyword evidence="3" id="KW-1185">Reference proteome</keyword>
<sequence length="361" mass="41530">MWYPEHVNCGSLNVEATMSYFMSLGRFGPRWAKMGCVGPTRTYGDYWARLCSLHGQAHFWALWATRVIPRQIGAARDSKLAGFGDVALIQRFDLRANLISALVERCCTETYTFIMPCGECTITLEDVAMQLGLRVDGVVVTSRSKVLEPSVLCHKLLGRSPNDGEQNFTCLTLAWLRANFKSTSYNWGSAVLAVLYYELCRATKHGFLWMSYYALNIATLIPQWVHAEAHMWCINMPTMRRKHTTDWSMEHQSYVALWNARYDRGLEMHSCMFDFSPSTEYMQWYMTRWHVYLYGGKLMLVPSHGYRRGNQSMGELEDQHMAKLDSEDQPLNTSDQWVDAFYDESWSSSYHSNIGGSSSYL</sequence>
<accession>A0A8J5YAT2</accession>
<dbReference type="Pfam" id="PF10536">
    <property type="entry name" value="PMD"/>
    <property type="match status" value="1"/>
</dbReference>
<evidence type="ECO:0000259" key="1">
    <source>
        <dbReference type="Pfam" id="PF10536"/>
    </source>
</evidence>
<dbReference type="GO" id="GO:0010073">
    <property type="term" value="P:meristem maintenance"/>
    <property type="evidence" value="ECO:0007669"/>
    <property type="project" value="InterPro"/>
</dbReference>
<dbReference type="InterPro" id="IPR019557">
    <property type="entry name" value="AminoTfrase-like_pln_mobile"/>
</dbReference>
<dbReference type="OrthoDB" id="1937804at2759"/>
<proteinExistence type="predicted"/>
<gene>
    <name evidence="2" type="ORF">CXB51_028601</name>
</gene>
<name>A0A8J5YAT2_9ROSI</name>
<dbReference type="AlphaFoldDB" id="A0A8J5YAT2"/>
<evidence type="ECO:0000313" key="2">
    <source>
        <dbReference type="EMBL" id="KAG8478772.1"/>
    </source>
</evidence>
<comment type="caution">
    <text evidence="2">The sequence shown here is derived from an EMBL/GenBank/DDBJ whole genome shotgun (WGS) entry which is preliminary data.</text>
</comment>
<dbReference type="PANTHER" id="PTHR46033">
    <property type="entry name" value="PROTEIN MAIN-LIKE 2"/>
    <property type="match status" value="1"/>
</dbReference>
<protein>
    <recommendedName>
        <fullName evidence="1">Aminotransferase-like plant mobile domain-containing protein</fullName>
    </recommendedName>
</protein>
<dbReference type="Proteomes" id="UP000701853">
    <property type="component" value="Chromosome 11"/>
</dbReference>
<dbReference type="PANTHER" id="PTHR46033:SF8">
    <property type="entry name" value="PROTEIN MAINTENANCE OF MERISTEMS-LIKE"/>
    <property type="match status" value="1"/>
</dbReference>
<reference evidence="2 3" key="1">
    <citation type="journal article" date="2021" name="bioRxiv">
        <title>The Gossypium anomalum genome as a resource for cotton improvement and evolutionary analysis of hybrid incompatibility.</title>
        <authorList>
            <person name="Grover C.E."/>
            <person name="Yuan D."/>
            <person name="Arick M.A."/>
            <person name="Miller E.R."/>
            <person name="Hu G."/>
            <person name="Peterson D.G."/>
            <person name="Wendel J.F."/>
            <person name="Udall J.A."/>
        </authorList>
    </citation>
    <scope>NUCLEOTIDE SEQUENCE [LARGE SCALE GENOMIC DNA]</scope>
    <source>
        <strain evidence="2">JFW-Udall</strain>
        <tissue evidence="2">Leaf</tissue>
    </source>
</reference>
<evidence type="ECO:0000313" key="3">
    <source>
        <dbReference type="Proteomes" id="UP000701853"/>
    </source>
</evidence>
<dbReference type="EMBL" id="JAHUZN010000011">
    <property type="protein sequence ID" value="KAG8478772.1"/>
    <property type="molecule type" value="Genomic_DNA"/>
</dbReference>
<organism evidence="2 3">
    <name type="scientific">Gossypium anomalum</name>
    <dbReference type="NCBI Taxonomy" id="47600"/>
    <lineage>
        <taxon>Eukaryota</taxon>
        <taxon>Viridiplantae</taxon>
        <taxon>Streptophyta</taxon>
        <taxon>Embryophyta</taxon>
        <taxon>Tracheophyta</taxon>
        <taxon>Spermatophyta</taxon>
        <taxon>Magnoliopsida</taxon>
        <taxon>eudicotyledons</taxon>
        <taxon>Gunneridae</taxon>
        <taxon>Pentapetalae</taxon>
        <taxon>rosids</taxon>
        <taxon>malvids</taxon>
        <taxon>Malvales</taxon>
        <taxon>Malvaceae</taxon>
        <taxon>Malvoideae</taxon>
        <taxon>Gossypium</taxon>
    </lineage>
</organism>